<name>A0A9X3Z333_9BACL</name>
<evidence type="ECO:0000313" key="3">
    <source>
        <dbReference type="Proteomes" id="UP001151071"/>
    </source>
</evidence>
<dbReference type="AlphaFoldDB" id="A0A9X3Z333"/>
<dbReference type="InterPro" id="IPR046341">
    <property type="entry name" value="SET_dom_sf"/>
</dbReference>
<evidence type="ECO:0000259" key="1">
    <source>
        <dbReference type="PROSITE" id="PS50280"/>
    </source>
</evidence>
<accession>A0A9X3Z333</accession>
<sequence length="199" mass="23241">MMHPDTELRYIHDEIGYGVFATKLIPKGTIVWVLDDLDQVLDPSYVESLDPLRKQDVLKYSFRNQHGAYILCWDKARFVNHSFHANCVGTAYDLELAARDIQPGEQLTDDYGTLNLDEPFDCLPETGTDRVRVMPDDLLRYHAYWDDLAREAFRQFARVPQPLAHLVRPQHLEKILAVVEQRKPLDSIVNIYYDRLLQR</sequence>
<dbReference type="SUPFAM" id="SSF82199">
    <property type="entry name" value="SET domain"/>
    <property type="match status" value="1"/>
</dbReference>
<comment type="caution">
    <text evidence="2">The sequence shown here is derived from an EMBL/GenBank/DDBJ whole genome shotgun (WGS) entry which is preliminary data.</text>
</comment>
<dbReference type="Proteomes" id="UP001151071">
    <property type="component" value="Unassembled WGS sequence"/>
</dbReference>
<dbReference type="SMART" id="SM00317">
    <property type="entry name" value="SET"/>
    <property type="match status" value="1"/>
</dbReference>
<evidence type="ECO:0000313" key="2">
    <source>
        <dbReference type="EMBL" id="MDA5108244.1"/>
    </source>
</evidence>
<proteinExistence type="predicted"/>
<gene>
    <name evidence="2" type="ORF">O3V59_07715</name>
</gene>
<dbReference type="CDD" id="cd08161">
    <property type="entry name" value="SET"/>
    <property type="match status" value="1"/>
</dbReference>
<dbReference type="PROSITE" id="PS50280">
    <property type="entry name" value="SET"/>
    <property type="match status" value="1"/>
</dbReference>
<keyword evidence="3" id="KW-1185">Reference proteome</keyword>
<dbReference type="InterPro" id="IPR001214">
    <property type="entry name" value="SET_dom"/>
</dbReference>
<protein>
    <submittedName>
        <fullName evidence="2">SET domain-containing protein</fullName>
    </submittedName>
</protein>
<organism evidence="2 3">
    <name type="scientific">Brevibacillus thermoruber</name>
    <dbReference type="NCBI Taxonomy" id="33942"/>
    <lineage>
        <taxon>Bacteria</taxon>
        <taxon>Bacillati</taxon>
        <taxon>Bacillota</taxon>
        <taxon>Bacilli</taxon>
        <taxon>Bacillales</taxon>
        <taxon>Paenibacillaceae</taxon>
        <taxon>Brevibacillus</taxon>
    </lineage>
</organism>
<feature type="domain" description="SET" evidence="1">
    <location>
        <begin position="4"/>
        <end position="112"/>
    </location>
</feature>
<reference evidence="2" key="1">
    <citation type="submission" date="2022-12" db="EMBL/GenBank/DDBJ databases">
        <title>Draft genome sequence of the thermophilic strain Brevibacillus thermoruber HT42, isolated from Los Humeros, Puebla, Mexico, with biotechnological potential.</title>
        <authorList>
            <person name="Lara Sanchez J."/>
            <person name="Solis Palacios R."/>
            <person name="Bustos Baena A.S."/>
            <person name="Ruz Baez A.E."/>
            <person name="Espinosa Luna G."/>
            <person name="Oliart Ros R.M."/>
        </authorList>
    </citation>
    <scope>NUCLEOTIDE SEQUENCE</scope>
    <source>
        <strain evidence="2">HT42</strain>
    </source>
</reference>
<dbReference type="Gene3D" id="2.170.270.10">
    <property type="entry name" value="SET domain"/>
    <property type="match status" value="1"/>
</dbReference>
<dbReference type="Pfam" id="PF00856">
    <property type="entry name" value="SET"/>
    <property type="match status" value="1"/>
</dbReference>
<dbReference type="EMBL" id="JAPYYP010000006">
    <property type="protein sequence ID" value="MDA5108244.1"/>
    <property type="molecule type" value="Genomic_DNA"/>
</dbReference>
<dbReference type="RefSeq" id="WP_035296288.1">
    <property type="nucleotide sequence ID" value="NZ_JAPYYP010000006.1"/>
</dbReference>